<gene>
    <name evidence="1" type="ORF">KIN20_012631</name>
</gene>
<dbReference type="EMBL" id="JAHQIW010002425">
    <property type="protein sequence ID" value="KAJ1355292.1"/>
    <property type="molecule type" value="Genomic_DNA"/>
</dbReference>
<organism evidence="1 2">
    <name type="scientific">Parelaphostrongylus tenuis</name>
    <name type="common">Meningeal worm</name>
    <dbReference type="NCBI Taxonomy" id="148309"/>
    <lineage>
        <taxon>Eukaryota</taxon>
        <taxon>Metazoa</taxon>
        <taxon>Ecdysozoa</taxon>
        <taxon>Nematoda</taxon>
        <taxon>Chromadorea</taxon>
        <taxon>Rhabditida</taxon>
        <taxon>Rhabditina</taxon>
        <taxon>Rhabditomorpha</taxon>
        <taxon>Strongyloidea</taxon>
        <taxon>Metastrongylidae</taxon>
        <taxon>Parelaphostrongylus</taxon>
    </lineage>
</organism>
<dbReference type="Proteomes" id="UP001196413">
    <property type="component" value="Unassembled WGS sequence"/>
</dbReference>
<evidence type="ECO:0000313" key="2">
    <source>
        <dbReference type="Proteomes" id="UP001196413"/>
    </source>
</evidence>
<evidence type="ECO:0000313" key="1">
    <source>
        <dbReference type="EMBL" id="KAJ1355292.1"/>
    </source>
</evidence>
<proteinExistence type="predicted"/>
<name>A0AAD5MAY0_PARTN</name>
<dbReference type="PANTHER" id="PTHR13374:SF3">
    <property type="entry name" value="DET1 HOMOLOG"/>
    <property type="match status" value="1"/>
</dbReference>
<comment type="caution">
    <text evidence="1">The sequence shown here is derived from an EMBL/GenBank/DDBJ whole genome shotgun (WGS) entry which is preliminary data.</text>
</comment>
<dbReference type="Pfam" id="PF09737">
    <property type="entry name" value="Det1"/>
    <property type="match status" value="1"/>
</dbReference>
<protein>
    <submittedName>
        <fullName evidence="1">Uncharacterized protein</fullName>
    </submittedName>
</protein>
<dbReference type="GO" id="GO:1990756">
    <property type="term" value="F:ubiquitin-like ligase-substrate adaptor activity"/>
    <property type="evidence" value="ECO:0007669"/>
    <property type="project" value="TreeGrafter"/>
</dbReference>
<dbReference type="InterPro" id="IPR019138">
    <property type="entry name" value="De-etiolated_protein_1_Det1"/>
</dbReference>
<accession>A0AAD5MAY0</accession>
<dbReference type="GO" id="GO:0031461">
    <property type="term" value="C:cullin-RING ubiquitin ligase complex"/>
    <property type="evidence" value="ECO:0007669"/>
    <property type="project" value="TreeGrafter"/>
</dbReference>
<keyword evidence="2" id="KW-1185">Reference proteome</keyword>
<reference evidence="1" key="1">
    <citation type="submission" date="2021-06" db="EMBL/GenBank/DDBJ databases">
        <title>Parelaphostrongylus tenuis whole genome reference sequence.</title>
        <authorList>
            <person name="Garwood T.J."/>
            <person name="Larsen P.A."/>
            <person name="Fountain-Jones N.M."/>
            <person name="Garbe J.R."/>
            <person name="Macchietto M.G."/>
            <person name="Kania S.A."/>
            <person name="Gerhold R.W."/>
            <person name="Richards J.E."/>
            <person name="Wolf T.M."/>
        </authorList>
    </citation>
    <scope>NUCLEOTIDE SEQUENCE</scope>
    <source>
        <strain evidence="1">MNPRO001-30</strain>
        <tissue evidence="1">Meninges</tissue>
    </source>
</reference>
<dbReference type="GO" id="GO:0031625">
    <property type="term" value="F:ubiquitin protein ligase binding"/>
    <property type="evidence" value="ECO:0007669"/>
    <property type="project" value="TreeGrafter"/>
</dbReference>
<dbReference type="GO" id="GO:0005634">
    <property type="term" value="C:nucleus"/>
    <property type="evidence" value="ECO:0007669"/>
    <property type="project" value="TreeGrafter"/>
</dbReference>
<sequence>MLDGESASSDIDLKPRTSSPHSLFGEEWQKRKAYIRPSDNIVVMLAERERGSHRNGVRHVRNRREFYSTVAMDRVVEVSESHHPQDHVVTWTPDGKRLITFVNNLRSIRILRYLGVENVRRSSPEEICQRLFEPESEVLMMMENSRLNTASLRTECMLFTDDGKYMVVATTALAPDQLLTTALAYPNTEALPITTYSLEIYTFFTIDIEKGSIAHFVMYNFDRINLTHGVALCGPTMMIMSLQKTKGTMIPLKDIGTSTWDDDSLYLFGDCRATPTHTSYIRA</sequence>
<dbReference type="AlphaFoldDB" id="A0AAD5MAY0"/>
<dbReference type="PANTHER" id="PTHR13374">
    <property type="entry name" value="DET1 HOMOLOG DE-ETIOLATED-1 HOMOLOG"/>
    <property type="match status" value="1"/>
</dbReference>
<dbReference type="GO" id="GO:0032436">
    <property type="term" value="P:positive regulation of proteasomal ubiquitin-dependent protein catabolic process"/>
    <property type="evidence" value="ECO:0007669"/>
    <property type="project" value="TreeGrafter"/>
</dbReference>
<dbReference type="GO" id="GO:0016567">
    <property type="term" value="P:protein ubiquitination"/>
    <property type="evidence" value="ECO:0007669"/>
    <property type="project" value="TreeGrafter"/>
</dbReference>